<dbReference type="RefSeq" id="YP_008125442.2">
    <property type="nucleotide sequence ID" value="NC_021529.2"/>
</dbReference>
<dbReference type="EMBL" id="HQ317393">
    <property type="protein sequence ID" value="AGN30293.2"/>
    <property type="molecule type" value="Genomic_DNA"/>
</dbReference>
<dbReference type="GeneID" id="15926747"/>
<evidence type="ECO:0000313" key="2">
    <source>
        <dbReference type="Proteomes" id="UP000201461"/>
    </source>
</evidence>
<protein>
    <recommendedName>
        <fullName evidence="3">CYTH domain-containing protein</fullName>
    </recommendedName>
</protein>
<accession>R9TGR3</accession>
<gene>
    <name evidence="1" type="ORF">VPFG_00294</name>
</gene>
<dbReference type="Proteomes" id="UP000201461">
    <property type="component" value="Segment"/>
</dbReference>
<dbReference type="OrthoDB" id="11001at10239"/>
<dbReference type="InterPro" id="IPR033469">
    <property type="entry name" value="CYTH-like_dom_sf"/>
</dbReference>
<organism evidence="1 2">
    <name type="scientific">Vibrio phage nt-1</name>
    <dbReference type="NCBI Taxonomy" id="115992"/>
    <lineage>
        <taxon>Viruses</taxon>
        <taxon>Duplodnaviria</taxon>
        <taxon>Heunggongvirae</taxon>
        <taxon>Uroviricota</taxon>
        <taxon>Caudoviricetes</taxon>
        <taxon>Pantevenvirales</taxon>
        <taxon>Straboviridae</taxon>
        <taxon>Mylasvirus</taxon>
        <taxon>Mylasvirus persius</taxon>
    </lineage>
</organism>
<keyword evidence="2" id="KW-1185">Reference proteome</keyword>
<dbReference type="SUPFAM" id="SSF55154">
    <property type="entry name" value="CYTH-like phosphatases"/>
    <property type="match status" value="1"/>
</dbReference>
<dbReference type="KEGG" id="vg:15926747"/>
<name>R9TGR3_9CAUD</name>
<evidence type="ECO:0008006" key="3">
    <source>
        <dbReference type="Google" id="ProtNLM"/>
    </source>
</evidence>
<reference evidence="1 2" key="1">
    <citation type="journal article" date="2014" name="Genome Biol. Evol.">
        <title>Composite Conserved Promoter-Terminator Motifs (PeSLs) that Mediate Modular Shuffling in the Diverse T4-Like Myoviruses.</title>
        <authorList>
            <person name="Comeau A.M."/>
            <person name="Arbiol C."/>
            <person name="Krisch H.M."/>
        </authorList>
    </citation>
    <scope>NUCLEOTIDE SEQUENCE [LARGE SCALE GENOMIC DNA]</scope>
</reference>
<evidence type="ECO:0000313" key="1">
    <source>
        <dbReference type="EMBL" id="AGN30293.2"/>
    </source>
</evidence>
<proteinExistence type="predicted"/>
<sequence>MEIEIERKWLVSAEQYREFVNWLDYVSTASSCVIMQRYLRKNEVEFINGEFVISDFENKRQYIIKAPDDIPDLTGANLRKFGARVRQTMSNKSSSLEFTIKLPLQDGSKREINIPLEDGYRDFITNAHTKDINLNEHGNNTATGFIIKRRWSGELDEVHYDADKFMNRPFYIIEAEFQSVDEADSFVAPFEFIREVTDDNRFSNKRMSWNIDNVDTTAYNIRLYADNLIKEANALRGDTLVSMRESVTNEFMAERYEKIARDLKQLVGEQ</sequence>
<dbReference type="Gene3D" id="2.40.320.10">
    <property type="entry name" value="Hypothetical Protein Pfu-838710-001"/>
    <property type="match status" value="1"/>
</dbReference>